<dbReference type="PANTHER" id="PTHR15454:SF69">
    <property type="entry name" value="SERINE_THREONINE-PROTEIN KINASE 11-INTERACTING PROTEIN"/>
    <property type="match status" value="1"/>
</dbReference>
<feature type="compositionally biased region" description="Low complexity" evidence="5">
    <location>
        <begin position="513"/>
        <end position="542"/>
    </location>
</feature>
<feature type="region of interest" description="Disordered" evidence="5">
    <location>
        <begin position="247"/>
        <end position="281"/>
    </location>
</feature>
<feature type="region of interest" description="Disordered" evidence="5">
    <location>
        <begin position="608"/>
        <end position="707"/>
    </location>
</feature>
<name>A0ABP1DHX2_9APHY</name>
<keyword evidence="7" id="KW-1185">Reference proteome</keyword>
<feature type="compositionally biased region" description="Pro residues" evidence="5">
    <location>
        <begin position="502"/>
        <end position="512"/>
    </location>
</feature>
<dbReference type="EMBL" id="OZ037947">
    <property type="protein sequence ID" value="CAL1706559.1"/>
    <property type="molecule type" value="Genomic_DNA"/>
</dbReference>
<dbReference type="PROSITE" id="PS51450">
    <property type="entry name" value="LRR"/>
    <property type="match status" value="1"/>
</dbReference>
<evidence type="ECO:0000256" key="3">
    <source>
        <dbReference type="ARBA" id="ARBA00022614"/>
    </source>
</evidence>
<evidence type="ECO:0008006" key="8">
    <source>
        <dbReference type="Google" id="ProtNLM"/>
    </source>
</evidence>
<feature type="compositionally biased region" description="Low complexity" evidence="5">
    <location>
        <begin position="608"/>
        <end position="624"/>
    </location>
</feature>
<keyword evidence="3" id="KW-0433">Leucine-rich repeat</keyword>
<evidence type="ECO:0000313" key="7">
    <source>
        <dbReference type="Proteomes" id="UP001497453"/>
    </source>
</evidence>
<evidence type="ECO:0000256" key="4">
    <source>
        <dbReference type="ARBA" id="ARBA00022737"/>
    </source>
</evidence>
<comment type="subcellular location">
    <subcellularLocation>
        <location evidence="1">Cytoplasm</location>
    </subcellularLocation>
</comment>
<protein>
    <recommendedName>
        <fullName evidence="8">L domain-like protein</fullName>
    </recommendedName>
</protein>
<sequence length="747" mass="80943">MEPEPGDDYIRRIATHIRNNEQGLAAAGLNPRRRPKANANDSTSVFNPLGWFATDTNQSTPSVKPVVLSFDSHHLFYLLMRMEAIGIDVGSLDVKVENPSRPMNYVNVLQGLDKSDTLSLMSFATTFSAVSRLSLGSGWWGRPAPPSLDSELKFIYSSFTKLPALSLHAPEPRLIAELANEAPNENAVPLDAFKNLQVLECVDIDPRTILGWDRLAESLKSLTIKRSGLEDVSDIFIGAVLDDQSRREGKTGSERLRRIPRAPPSRQNSFYSTRLPKSVPEDPEDILAEESLSTPSPEDTPKPPEFMQLPSLKWAFLRHLSLADNALTFIPSFPLPYLTSVTHLDISSNLLVSVPSGLSALYNLVSLSLADNMIDSVLGIYTMLGSILSLNLSRNRLENICGLERLLALQRVDLRNNLIDESAEIGRLATLPNISEIWVEGNPLCDIEEAYRIRCFDLFWKEGKSITLDGSPPGYYEKRYLSSPPPEQMTSSRPVSVALTPPAVPVGSPPPVANAATAGPSKSSTQQSSPTSSPPSHTASPQLAAVRGRRKKNKRIVDLDGGSDAGSSRSGSHSRIATDVTPSLAAARTTSPIKAMAAESFPKLKPVAGPSSGAMTASASTMTPVPRPKPISRHSRHHTELTPPSPSVSKDAYDGFLPSASDDLHTLGHRRSATMSSKSGKRRSKISASVFEPASDLVSNGKDKEGKQFAEAEAFRARIEALRADMGDGWLKVFNQSHLGSPGVPSG</sequence>
<evidence type="ECO:0000256" key="5">
    <source>
        <dbReference type="SAM" id="MobiDB-lite"/>
    </source>
</evidence>
<dbReference type="InterPro" id="IPR001611">
    <property type="entry name" value="Leu-rich_rpt"/>
</dbReference>
<dbReference type="SUPFAM" id="SSF52075">
    <property type="entry name" value="Outer arm dynein light chain 1"/>
    <property type="match status" value="1"/>
</dbReference>
<dbReference type="InterPro" id="IPR032675">
    <property type="entry name" value="LRR_dom_sf"/>
</dbReference>
<accession>A0ABP1DHX2</accession>
<dbReference type="Gene3D" id="3.80.10.10">
    <property type="entry name" value="Ribonuclease Inhibitor"/>
    <property type="match status" value="2"/>
</dbReference>
<evidence type="ECO:0000256" key="2">
    <source>
        <dbReference type="ARBA" id="ARBA00022490"/>
    </source>
</evidence>
<feature type="compositionally biased region" description="Low complexity" evidence="5">
    <location>
        <begin position="560"/>
        <end position="575"/>
    </location>
</feature>
<evidence type="ECO:0000256" key="1">
    <source>
        <dbReference type="ARBA" id="ARBA00004496"/>
    </source>
</evidence>
<feature type="region of interest" description="Disordered" evidence="5">
    <location>
        <begin position="479"/>
        <end position="589"/>
    </location>
</feature>
<gene>
    <name evidence="6" type="ORF">GFSPODELE1_LOCUS5933</name>
</gene>
<dbReference type="Pfam" id="PF13855">
    <property type="entry name" value="LRR_8"/>
    <property type="match status" value="1"/>
</dbReference>
<keyword evidence="4" id="KW-0677">Repeat</keyword>
<dbReference type="Proteomes" id="UP001497453">
    <property type="component" value="Chromosome 4"/>
</dbReference>
<dbReference type="PANTHER" id="PTHR15454">
    <property type="entry name" value="NISCHARIN RELATED"/>
    <property type="match status" value="1"/>
</dbReference>
<organism evidence="6 7">
    <name type="scientific">Somion occarium</name>
    <dbReference type="NCBI Taxonomy" id="3059160"/>
    <lineage>
        <taxon>Eukaryota</taxon>
        <taxon>Fungi</taxon>
        <taxon>Dikarya</taxon>
        <taxon>Basidiomycota</taxon>
        <taxon>Agaricomycotina</taxon>
        <taxon>Agaricomycetes</taxon>
        <taxon>Polyporales</taxon>
        <taxon>Cerrenaceae</taxon>
        <taxon>Somion</taxon>
    </lineage>
</organism>
<proteinExistence type="predicted"/>
<evidence type="ECO:0000313" key="6">
    <source>
        <dbReference type="EMBL" id="CAL1706559.1"/>
    </source>
</evidence>
<feature type="compositionally biased region" description="Basic and acidic residues" evidence="5">
    <location>
        <begin position="247"/>
        <end position="257"/>
    </location>
</feature>
<keyword evidence="2" id="KW-0963">Cytoplasm</keyword>
<reference evidence="7" key="1">
    <citation type="submission" date="2024-04" db="EMBL/GenBank/DDBJ databases">
        <authorList>
            <person name="Shaw F."/>
            <person name="Minotto A."/>
        </authorList>
    </citation>
    <scope>NUCLEOTIDE SEQUENCE [LARGE SCALE GENOMIC DNA]</scope>
</reference>